<dbReference type="Proteomes" id="UP000319671">
    <property type="component" value="Unassembled WGS sequence"/>
</dbReference>
<evidence type="ECO:0000313" key="2">
    <source>
        <dbReference type="EMBL" id="TWD94560.1"/>
    </source>
</evidence>
<organism evidence="2 3">
    <name type="scientific">Neobacillus bataviensis</name>
    <dbReference type="NCBI Taxonomy" id="220685"/>
    <lineage>
        <taxon>Bacteria</taxon>
        <taxon>Bacillati</taxon>
        <taxon>Bacillota</taxon>
        <taxon>Bacilli</taxon>
        <taxon>Bacillales</taxon>
        <taxon>Bacillaceae</taxon>
        <taxon>Neobacillus</taxon>
    </lineage>
</organism>
<dbReference type="Pfam" id="PF08378">
    <property type="entry name" value="NERD"/>
    <property type="match status" value="1"/>
</dbReference>
<comment type="caution">
    <text evidence="2">The sequence shown here is derived from an EMBL/GenBank/DDBJ whole genome shotgun (WGS) entry which is preliminary data.</text>
</comment>
<dbReference type="RefSeq" id="WP_186446593.1">
    <property type="nucleotide sequence ID" value="NZ_VIVN01000013.1"/>
</dbReference>
<dbReference type="InterPro" id="IPR011528">
    <property type="entry name" value="NERD"/>
</dbReference>
<evidence type="ECO:0000313" key="3">
    <source>
        <dbReference type="Proteomes" id="UP000319671"/>
    </source>
</evidence>
<proteinExistence type="predicted"/>
<keyword evidence="3" id="KW-1185">Reference proteome</keyword>
<evidence type="ECO:0000259" key="1">
    <source>
        <dbReference type="PROSITE" id="PS50965"/>
    </source>
</evidence>
<dbReference type="EMBL" id="VIVN01000013">
    <property type="protein sequence ID" value="TWD94560.1"/>
    <property type="molecule type" value="Genomic_DNA"/>
</dbReference>
<sequence>MFVKNLKVPIILQKAEALEKRIPQNHPSISDLKSFIKNLRSGYNGERRINYYLNQIPPQRFYIFHDLRLQYGDNAYFQIDVLILSSKGIFMLDGKNHSGKLTIDPNQMTQEYEEKRVIYENPISQANRHNLLLSYFLEKYKIPSVPIKSLVVICKSSTELVISPGYTEATKKVCRLSDLLKKLDGFYHHYNRELLDNKTLEKIKKLLLKKHTPLNTDLYEKFKILKSEVVTGVQCPMCFSFSMEYQRKIWKCPACKFVSQDAYLNAVKDYLLLGNSSFTNMELRSFLHLPSSRITTYTMSLLNFPYTGTTKGRIYHQPKDFL</sequence>
<reference evidence="2 3" key="1">
    <citation type="submission" date="2019-06" db="EMBL/GenBank/DDBJ databases">
        <title>Sorghum-associated microbial communities from plants grown in Nebraska, USA.</title>
        <authorList>
            <person name="Schachtman D."/>
        </authorList>
    </citation>
    <scope>NUCLEOTIDE SEQUENCE [LARGE SCALE GENOMIC DNA]</scope>
    <source>
        <strain evidence="2 3">2482</strain>
    </source>
</reference>
<dbReference type="AlphaFoldDB" id="A0A561CU29"/>
<name>A0A561CU29_9BACI</name>
<feature type="domain" description="NERD" evidence="1">
    <location>
        <begin position="41"/>
        <end position="156"/>
    </location>
</feature>
<gene>
    <name evidence="2" type="ORF">FB550_11393</name>
</gene>
<dbReference type="PROSITE" id="PS50965">
    <property type="entry name" value="NERD"/>
    <property type="match status" value="1"/>
</dbReference>
<accession>A0A561CU29</accession>
<protein>
    <submittedName>
        <fullName evidence="2">Nuclease-like protein</fullName>
    </submittedName>
</protein>